<accession>A0A4R1N4H8</accession>
<keyword evidence="3" id="KW-1185">Reference proteome</keyword>
<dbReference type="Pfam" id="PF07314">
    <property type="entry name" value="Lit"/>
    <property type="match status" value="1"/>
</dbReference>
<feature type="transmembrane region" description="Helical" evidence="1">
    <location>
        <begin position="198"/>
        <end position="224"/>
    </location>
</feature>
<name>A0A4R1N4H8_9FIRM</name>
<keyword evidence="1" id="KW-1133">Transmembrane helix</keyword>
<dbReference type="AlphaFoldDB" id="A0A4R1N4H8"/>
<comment type="caution">
    <text evidence="2">The sequence shown here is derived from an EMBL/GenBank/DDBJ whole genome shotgun (WGS) entry which is preliminary data.</text>
</comment>
<dbReference type="OrthoDB" id="9813051at2"/>
<organism evidence="2 3">
    <name type="scientific">Natranaerovirga hydrolytica</name>
    <dbReference type="NCBI Taxonomy" id="680378"/>
    <lineage>
        <taxon>Bacteria</taxon>
        <taxon>Bacillati</taxon>
        <taxon>Bacillota</taxon>
        <taxon>Clostridia</taxon>
        <taxon>Lachnospirales</taxon>
        <taxon>Natranaerovirgaceae</taxon>
        <taxon>Natranaerovirga</taxon>
    </lineage>
</organism>
<gene>
    <name evidence="2" type="ORF">EDC19_0251</name>
</gene>
<dbReference type="InterPro" id="IPR010178">
    <property type="entry name" value="Lit"/>
</dbReference>
<dbReference type="Proteomes" id="UP000294545">
    <property type="component" value="Unassembled WGS sequence"/>
</dbReference>
<protein>
    <submittedName>
        <fullName evidence="2">Integral membrane protein (TIGR01906 family)</fullName>
    </submittedName>
</protein>
<feature type="transmembrane region" description="Helical" evidence="1">
    <location>
        <begin position="12"/>
        <end position="34"/>
    </location>
</feature>
<feature type="transmembrane region" description="Helical" evidence="1">
    <location>
        <begin position="112"/>
        <end position="131"/>
    </location>
</feature>
<evidence type="ECO:0000256" key="1">
    <source>
        <dbReference type="SAM" id="Phobius"/>
    </source>
</evidence>
<keyword evidence="1" id="KW-0472">Membrane</keyword>
<feature type="transmembrane region" description="Helical" evidence="1">
    <location>
        <begin position="138"/>
        <end position="161"/>
    </location>
</feature>
<reference evidence="2 3" key="1">
    <citation type="submission" date="2019-03" db="EMBL/GenBank/DDBJ databases">
        <title>Genomic Encyclopedia of Type Strains, Phase IV (KMG-IV): sequencing the most valuable type-strain genomes for metagenomic binning, comparative biology and taxonomic classification.</title>
        <authorList>
            <person name="Goeker M."/>
        </authorList>
    </citation>
    <scope>NUCLEOTIDE SEQUENCE [LARGE SCALE GENOMIC DNA]</scope>
    <source>
        <strain evidence="2 3">DSM 24176</strain>
    </source>
</reference>
<dbReference type="NCBIfam" id="TIGR01906">
    <property type="entry name" value="integ_TIGR01906"/>
    <property type="match status" value="1"/>
</dbReference>
<sequence length="229" mass="27337">MVNTMKKSANLVSFIIGIMFFLVLFFTSFEWVAFNESYYNWHYETYNIMEKTEINQTELMEVTHEMFDFLKGKRDDFIIEAHIAGEYQEIFNEREKLHMDDVQELFVMGYKIRNYSLLGLMILMVFFYIYFKKYFINLLLWLQYIVIGAIGSFSTVGIIVATNFNYFFTLFHEIFFDNDLWILNPNTDVLINIVPLNFFINITLLIGAVFFINGVISIVVIRFIKRRIT</sequence>
<evidence type="ECO:0000313" key="2">
    <source>
        <dbReference type="EMBL" id="TCK97849.1"/>
    </source>
</evidence>
<keyword evidence="1" id="KW-0812">Transmembrane</keyword>
<evidence type="ECO:0000313" key="3">
    <source>
        <dbReference type="Proteomes" id="UP000294545"/>
    </source>
</evidence>
<dbReference type="EMBL" id="SMGQ01000011">
    <property type="protein sequence ID" value="TCK97849.1"/>
    <property type="molecule type" value="Genomic_DNA"/>
</dbReference>
<proteinExistence type="predicted"/>